<sequence>MTPSQPAAPSFFTNRSTQAIAQDLLGTHLLYTSHQGTLGGLIVEAEAYVGTDDTAAHAYNGRRTSFSEPLYHEPGTIYIYQLRGFFLFDIVTQAVDQPQGVLIRAIEPTHGIEQMRLNRPKPGVELTNGPGKLMGALGIHDKQLTFQNVADAPLMIDLAHRRHPKSIVTAPRIGVNYKAASGQLPYRYYVAGNPYVSGLPKRQWDLEQHGWQF</sequence>
<keyword evidence="2 5" id="KW-0227">DNA damage</keyword>
<dbReference type="EMBL" id="CP031003">
    <property type="protein sequence ID" value="AXN36306.1"/>
    <property type="molecule type" value="Genomic_DNA"/>
</dbReference>
<dbReference type="FunFam" id="3.10.300.10:FF:000001">
    <property type="entry name" value="Putative 3-methyladenine DNA glycosylase"/>
    <property type="match status" value="1"/>
</dbReference>
<dbReference type="CDD" id="cd00540">
    <property type="entry name" value="AAG"/>
    <property type="match status" value="1"/>
</dbReference>
<reference evidence="7" key="2">
    <citation type="submission" date="2023-02" db="EMBL/GenBank/DDBJ databases">
        <title>Complete genome sequence of Lactobacillus curvatus CACC879 isolated from Pig feces.</title>
        <authorList>
            <person name="Park S."/>
            <person name="Park M.A."/>
            <person name="Kim D.-H."/>
            <person name="Kim Y."/>
        </authorList>
    </citation>
    <scope>NUCLEOTIDE SEQUENCE</scope>
    <source>
        <strain evidence="7">CACC879</strain>
    </source>
</reference>
<name>A0A385AG66_LATCU</name>
<dbReference type="GO" id="GO:0003905">
    <property type="term" value="F:alkylbase DNA N-glycosylase activity"/>
    <property type="evidence" value="ECO:0007669"/>
    <property type="project" value="InterPro"/>
</dbReference>
<dbReference type="Gene3D" id="3.10.300.10">
    <property type="entry name" value="Methylpurine-DNA glycosylase (MPG)"/>
    <property type="match status" value="1"/>
</dbReference>
<dbReference type="GO" id="GO:0003677">
    <property type="term" value="F:DNA binding"/>
    <property type="evidence" value="ECO:0007669"/>
    <property type="project" value="InterPro"/>
</dbReference>
<evidence type="ECO:0000256" key="2">
    <source>
        <dbReference type="ARBA" id="ARBA00022763"/>
    </source>
</evidence>
<dbReference type="EMBL" id="CP117683">
    <property type="protein sequence ID" value="WDC92505.1"/>
    <property type="molecule type" value="Genomic_DNA"/>
</dbReference>
<dbReference type="GO" id="GO:0006284">
    <property type="term" value="P:base-excision repair"/>
    <property type="evidence" value="ECO:0007669"/>
    <property type="project" value="InterPro"/>
</dbReference>
<dbReference type="AlphaFoldDB" id="A0A385AG66"/>
<evidence type="ECO:0000313" key="7">
    <source>
        <dbReference type="EMBL" id="WDC92505.1"/>
    </source>
</evidence>
<evidence type="ECO:0000256" key="4">
    <source>
        <dbReference type="ARBA" id="ARBA00023204"/>
    </source>
</evidence>
<evidence type="ECO:0000256" key="5">
    <source>
        <dbReference type="HAMAP-Rule" id="MF_00527"/>
    </source>
</evidence>
<evidence type="ECO:0000256" key="3">
    <source>
        <dbReference type="ARBA" id="ARBA00022801"/>
    </source>
</evidence>
<dbReference type="SUPFAM" id="SSF50486">
    <property type="entry name" value="FMT C-terminal domain-like"/>
    <property type="match status" value="1"/>
</dbReference>
<evidence type="ECO:0000313" key="8">
    <source>
        <dbReference type="Proteomes" id="UP000257607"/>
    </source>
</evidence>
<reference evidence="6 8" key="1">
    <citation type="submission" date="2018-07" db="EMBL/GenBank/DDBJ databases">
        <title>Lactobacillus curvatus genome sequence.</title>
        <authorList>
            <person name="Prechtl R."/>
        </authorList>
    </citation>
    <scope>NUCLEOTIDE SEQUENCE [LARGE SCALE GENOMIC DNA]</scope>
    <source>
        <strain evidence="6 8">TMW 1.1928</strain>
    </source>
</reference>
<dbReference type="RefSeq" id="WP_116843684.1">
    <property type="nucleotide sequence ID" value="NZ_CP016468.1"/>
</dbReference>
<keyword evidence="4 5" id="KW-0234">DNA repair</keyword>
<evidence type="ECO:0000256" key="1">
    <source>
        <dbReference type="ARBA" id="ARBA00009232"/>
    </source>
</evidence>
<dbReference type="Proteomes" id="UP000257607">
    <property type="component" value="Chromosome"/>
</dbReference>
<proteinExistence type="inferred from homology"/>
<dbReference type="InterPro" id="IPR011034">
    <property type="entry name" value="Formyl_transferase-like_C_sf"/>
</dbReference>
<dbReference type="Proteomes" id="UP001215533">
    <property type="component" value="Chromosome"/>
</dbReference>
<dbReference type="InterPro" id="IPR036995">
    <property type="entry name" value="MPG_sf"/>
</dbReference>
<dbReference type="PANTHER" id="PTHR10429">
    <property type="entry name" value="DNA-3-METHYLADENINE GLYCOSYLASE"/>
    <property type="match status" value="1"/>
</dbReference>
<evidence type="ECO:0000313" key="6">
    <source>
        <dbReference type="EMBL" id="AXN36306.1"/>
    </source>
</evidence>
<dbReference type="PANTHER" id="PTHR10429:SF0">
    <property type="entry name" value="DNA-3-METHYLADENINE GLYCOSYLASE"/>
    <property type="match status" value="1"/>
</dbReference>
<dbReference type="InterPro" id="IPR003180">
    <property type="entry name" value="MPG"/>
</dbReference>
<organism evidence="6 8">
    <name type="scientific">Latilactobacillus curvatus</name>
    <name type="common">Lactobacillus curvatus</name>
    <dbReference type="NCBI Taxonomy" id="28038"/>
    <lineage>
        <taxon>Bacteria</taxon>
        <taxon>Bacillati</taxon>
        <taxon>Bacillota</taxon>
        <taxon>Bacilli</taxon>
        <taxon>Lactobacillales</taxon>
        <taxon>Lactobacillaceae</taxon>
        <taxon>Latilactobacillus</taxon>
    </lineage>
</organism>
<keyword evidence="3 5" id="KW-0378">Hydrolase</keyword>
<accession>A0A385AG66</accession>
<dbReference type="Pfam" id="PF02245">
    <property type="entry name" value="Pur_DNA_glyco"/>
    <property type="match status" value="1"/>
</dbReference>
<gene>
    <name evidence="6" type="ORF">DT351_07970</name>
    <name evidence="7" type="ORF">PSR33_02845</name>
</gene>
<dbReference type="NCBIfam" id="TIGR00567">
    <property type="entry name" value="3mg"/>
    <property type="match status" value="1"/>
</dbReference>
<dbReference type="HAMAP" id="MF_00527">
    <property type="entry name" value="3MGH"/>
    <property type="match status" value="1"/>
</dbReference>
<dbReference type="EC" id="3.2.2.-" evidence="5"/>
<protein>
    <recommendedName>
        <fullName evidence="5">Putative 3-methyladenine DNA glycosylase</fullName>
        <ecNumber evidence="5">3.2.2.-</ecNumber>
    </recommendedName>
</protein>
<comment type="similarity">
    <text evidence="1 5">Belongs to the DNA glycosylase MPG family.</text>
</comment>